<keyword evidence="1" id="KW-0560">Oxidoreductase</keyword>
<proteinExistence type="inferred from homology"/>
<gene>
    <name evidence="4" type="ORF">ARMOST_15381</name>
</gene>
<dbReference type="SUPFAM" id="SSF51735">
    <property type="entry name" value="NAD(P)-binding Rossmann-fold domains"/>
    <property type="match status" value="1"/>
</dbReference>
<dbReference type="Gene3D" id="3.40.50.720">
    <property type="entry name" value="NAD(P)-binding Rossmann-like Domain"/>
    <property type="match status" value="1"/>
</dbReference>
<accession>A0A284RT71</accession>
<evidence type="ECO:0000256" key="1">
    <source>
        <dbReference type="ARBA" id="ARBA00023002"/>
    </source>
</evidence>
<evidence type="ECO:0000313" key="4">
    <source>
        <dbReference type="EMBL" id="SJL11967.1"/>
    </source>
</evidence>
<protein>
    <submittedName>
        <fullName evidence="4">Related to GRE2-methylglyoxal reductase (NADPH-dependent)</fullName>
    </submittedName>
</protein>
<dbReference type="GO" id="GO:0016616">
    <property type="term" value="F:oxidoreductase activity, acting on the CH-OH group of donors, NAD or NADP as acceptor"/>
    <property type="evidence" value="ECO:0007669"/>
    <property type="project" value="TreeGrafter"/>
</dbReference>
<dbReference type="OrthoDB" id="2735536at2759"/>
<organism evidence="4 5">
    <name type="scientific">Armillaria ostoyae</name>
    <name type="common">Armillaria root rot fungus</name>
    <dbReference type="NCBI Taxonomy" id="47428"/>
    <lineage>
        <taxon>Eukaryota</taxon>
        <taxon>Fungi</taxon>
        <taxon>Dikarya</taxon>
        <taxon>Basidiomycota</taxon>
        <taxon>Agaricomycotina</taxon>
        <taxon>Agaricomycetes</taxon>
        <taxon>Agaricomycetidae</taxon>
        <taxon>Agaricales</taxon>
        <taxon>Marasmiineae</taxon>
        <taxon>Physalacriaceae</taxon>
        <taxon>Armillaria</taxon>
    </lineage>
</organism>
<evidence type="ECO:0000313" key="5">
    <source>
        <dbReference type="Proteomes" id="UP000219338"/>
    </source>
</evidence>
<dbReference type="STRING" id="47428.A0A284RT71"/>
<dbReference type="CDD" id="cd05227">
    <property type="entry name" value="AR_SDR_e"/>
    <property type="match status" value="1"/>
</dbReference>
<dbReference type="InterPro" id="IPR050425">
    <property type="entry name" value="NAD(P)_dehydrat-like"/>
</dbReference>
<keyword evidence="5" id="KW-1185">Reference proteome</keyword>
<dbReference type="InterPro" id="IPR036291">
    <property type="entry name" value="NAD(P)-bd_dom_sf"/>
</dbReference>
<reference evidence="5" key="1">
    <citation type="journal article" date="2017" name="Nat. Ecol. Evol.">
        <title>Genome expansion and lineage-specific genetic innovations in the forest pathogenic fungi Armillaria.</title>
        <authorList>
            <person name="Sipos G."/>
            <person name="Prasanna A.N."/>
            <person name="Walter M.C."/>
            <person name="O'Connor E."/>
            <person name="Balint B."/>
            <person name="Krizsan K."/>
            <person name="Kiss B."/>
            <person name="Hess J."/>
            <person name="Varga T."/>
            <person name="Slot J."/>
            <person name="Riley R."/>
            <person name="Boka B."/>
            <person name="Rigling D."/>
            <person name="Barry K."/>
            <person name="Lee J."/>
            <person name="Mihaltcheva S."/>
            <person name="LaButti K."/>
            <person name="Lipzen A."/>
            <person name="Waldron R."/>
            <person name="Moloney N.M."/>
            <person name="Sperisen C."/>
            <person name="Kredics L."/>
            <person name="Vagvoelgyi C."/>
            <person name="Patrignani A."/>
            <person name="Fitzpatrick D."/>
            <person name="Nagy I."/>
            <person name="Doyle S."/>
            <person name="Anderson J.B."/>
            <person name="Grigoriev I.V."/>
            <person name="Gueldener U."/>
            <person name="Muensterkoetter M."/>
            <person name="Nagy L.G."/>
        </authorList>
    </citation>
    <scope>NUCLEOTIDE SEQUENCE [LARGE SCALE GENOMIC DNA]</scope>
    <source>
        <strain evidence="5">C18/9</strain>
    </source>
</reference>
<dbReference type="PANTHER" id="PTHR10366">
    <property type="entry name" value="NAD DEPENDENT EPIMERASE/DEHYDRATASE"/>
    <property type="match status" value="1"/>
</dbReference>
<evidence type="ECO:0000256" key="2">
    <source>
        <dbReference type="ARBA" id="ARBA00023445"/>
    </source>
</evidence>
<dbReference type="Proteomes" id="UP000219338">
    <property type="component" value="Unassembled WGS sequence"/>
</dbReference>
<dbReference type="Pfam" id="PF01370">
    <property type="entry name" value="Epimerase"/>
    <property type="match status" value="1"/>
</dbReference>
<dbReference type="AlphaFoldDB" id="A0A284RT71"/>
<evidence type="ECO:0000259" key="3">
    <source>
        <dbReference type="Pfam" id="PF01370"/>
    </source>
</evidence>
<dbReference type="InterPro" id="IPR001509">
    <property type="entry name" value="Epimerase_deHydtase"/>
</dbReference>
<comment type="similarity">
    <text evidence="2">Belongs to the NAD(P)-dependent epimerase/dehydratase family. Dihydroflavonol-4-reductase subfamily.</text>
</comment>
<dbReference type="EMBL" id="FUEG01000015">
    <property type="protein sequence ID" value="SJL11967.1"/>
    <property type="molecule type" value="Genomic_DNA"/>
</dbReference>
<feature type="domain" description="NAD-dependent epimerase/dehydratase" evidence="3">
    <location>
        <begin position="12"/>
        <end position="276"/>
    </location>
</feature>
<dbReference type="OMA" id="KPECTGQ"/>
<sequence length="352" mass="38139">MPAIQAKSAAKVLVSGANGYIAIWVVRTLLERGYSVRGTVRSTEKGKHLLEIFKAYGDKLEVVVVEDITKEGAFDEAVKGVDAIAHTASPFHLTAVDPQELIGPAVKGTVGMLASALKNGSSVQRIVVTSSCASVLHVSPEPKVFSEVDWNEQSIKEVEEQGKDASGIAKYRASKTLAEKAAWDFYKKHKSEIKWDLSVVNPPFVFGPFIHDASSLDSLNESARVWYSIVAKADSSGKSPEFLATQGSAWIDVRDLAEGHVRALEIPAAGDERIIISAGPFVWQDWIDTANALSPSPIPSHTLAKGVPGAGKGAKYPVDYDTAKEKRILGLTLRKKEETAKDTLADFERRGW</sequence>
<name>A0A284RT71_ARMOS</name>
<dbReference type="PANTHER" id="PTHR10366:SF564">
    <property type="entry name" value="STEROL-4-ALPHA-CARBOXYLATE 3-DEHYDROGENASE, DECARBOXYLATING"/>
    <property type="match status" value="1"/>
</dbReference>